<dbReference type="AlphaFoldDB" id="A0A5E6ZSR0"/>
<dbReference type="Pfam" id="PF19619">
    <property type="entry name" value="DUF6124"/>
    <property type="match status" value="1"/>
</dbReference>
<gene>
    <name evidence="1" type="ORF">PS723_00295</name>
</gene>
<evidence type="ECO:0000313" key="2">
    <source>
        <dbReference type="Proteomes" id="UP000379480"/>
    </source>
</evidence>
<organism evidence="1 2">
    <name type="scientific">Pseudomonas fluorescens</name>
    <dbReference type="NCBI Taxonomy" id="294"/>
    <lineage>
        <taxon>Bacteria</taxon>
        <taxon>Pseudomonadati</taxon>
        <taxon>Pseudomonadota</taxon>
        <taxon>Gammaproteobacteria</taxon>
        <taxon>Pseudomonadales</taxon>
        <taxon>Pseudomonadaceae</taxon>
        <taxon>Pseudomonas</taxon>
    </lineage>
</organism>
<dbReference type="OrthoDB" id="7008062at2"/>
<protein>
    <recommendedName>
        <fullName evidence="3">DUF3077 domain-containing protein</fullName>
    </recommendedName>
</protein>
<dbReference type="Proteomes" id="UP000379480">
    <property type="component" value="Unassembled WGS sequence"/>
</dbReference>
<sequence>MDKIVPDPPFNKTTPISDALSTEDLLKDRAAVRRAMDHYLTPSLDKSRLAGAQPITIFTVASNLDTEMLLANASETLASANAIACDLAFDLEDSRRSVVLGVYQMIELSKLLVDKALDQIDQAYRINQLNTK</sequence>
<dbReference type="RefSeq" id="WP_150801927.1">
    <property type="nucleotide sequence ID" value="NZ_CABVHY010000002.1"/>
</dbReference>
<evidence type="ECO:0008006" key="3">
    <source>
        <dbReference type="Google" id="ProtNLM"/>
    </source>
</evidence>
<accession>A0A5E6ZSR0</accession>
<name>A0A5E6ZSR0_PSEFL</name>
<dbReference type="EMBL" id="CABVHY010000002">
    <property type="protein sequence ID" value="VVN69336.1"/>
    <property type="molecule type" value="Genomic_DNA"/>
</dbReference>
<evidence type="ECO:0000313" key="1">
    <source>
        <dbReference type="EMBL" id="VVN69336.1"/>
    </source>
</evidence>
<proteinExistence type="predicted"/>
<reference evidence="1 2" key="1">
    <citation type="submission" date="2019-09" db="EMBL/GenBank/DDBJ databases">
        <authorList>
            <person name="Chandra G."/>
            <person name="Truman W A."/>
        </authorList>
    </citation>
    <scope>NUCLEOTIDE SEQUENCE [LARGE SCALE GENOMIC DNA]</scope>
    <source>
        <strain evidence="1">PS723</strain>
    </source>
</reference>